<name>A0ABV1KHR6_9PSEU</name>
<dbReference type="GO" id="GO:0005524">
    <property type="term" value="F:ATP binding"/>
    <property type="evidence" value="ECO:0007669"/>
    <property type="project" value="UniProtKB-KW"/>
</dbReference>
<accession>A0ABV1KHR6</accession>
<keyword evidence="4 9" id="KW-0067">ATP-binding</keyword>
<dbReference type="Proteomes" id="UP001494902">
    <property type="component" value="Unassembled WGS sequence"/>
</dbReference>
<protein>
    <submittedName>
        <fullName evidence="9">ABC transporter ATP-binding protein</fullName>
    </submittedName>
</protein>
<dbReference type="PROSITE" id="PS00211">
    <property type="entry name" value="ABC_TRANSPORTER_1"/>
    <property type="match status" value="1"/>
</dbReference>
<evidence type="ECO:0000256" key="6">
    <source>
        <dbReference type="ARBA" id="ARBA00023136"/>
    </source>
</evidence>
<feature type="region of interest" description="Disordered" evidence="7">
    <location>
        <begin position="1"/>
        <end position="27"/>
    </location>
</feature>
<evidence type="ECO:0000313" key="10">
    <source>
        <dbReference type="Proteomes" id="UP001494902"/>
    </source>
</evidence>
<dbReference type="InterPro" id="IPR047641">
    <property type="entry name" value="ABC_transpr_MalK/UgpC-like"/>
</dbReference>
<dbReference type="PANTHER" id="PTHR43875:SF15">
    <property type="entry name" value="TREHALOSE IMPORT ATP-BINDING PROTEIN SUGC"/>
    <property type="match status" value="1"/>
</dbReference>
<evidence type="ECO:0000313" key="9">
    <source>
        <dbReference type="EMBL" id="MEQ3553985.1"/>
    </source>
</evidence>
<evidence type="ECO:0000256" key="4">
    <source>
        <dbReference type="ARBA" id="ARBA00022840"/>
    </source>
</evidence>
<dbReference type="PROSITE" id="PS50893">
    <property type="entry name" value="ABC_TRANSPORTER_2"/>
    <property type="match status" value="1"/>
</dbReference>
<evidence type="ECO:0000256" key="2">
    <source>
        <dbReference type="ARBA" id="ARBA00022475"/>
    </source>
</evidence>
<feature type="compositionally biased region" description="Low complexity" evidence="7">
    <location>
        <begin position="7"/>
        <end position="18"/>
    </location>
</feature>
<keyword evidence="6" id="KW-0472">Membrane</keyword>
<evidence type="ECO:0000256" key="5">
    <source>
        <dbReference type="ARBA" id="ARBA00022967"/>
    </source>
</evidence>
<organism evidence="9 10">
    <name type="scientific">Pseudonocardia nematodicida</name>
    <dbReference type="NCBI Taxonomy" id="1206997"/>
    <lineage>
        <taxon>Bacteria</taxon>
        <taxon>Bacillati</taxon>
        <taxon>Actinomycetota</taxon>
        <taxon>Actinomycetes</taxon>
        <taxon>Pseudonocardiales</taxon>
        <taxon>Pseudonocardiaceae</taxon>
        <taxon>Pseudonocardia</taxon>
    </lineage>
</organism>
<dbReference type="Pfam" id="PF08402">
    <property type="entry name" value="TOBE_2"/>
    <property type="match status" value="1"/>
</dbReference>
<keyword evidence="5" id="KW-1278">Translocase</keyword>
<dbReference type="Pfam" id="PF00005">
    <property type="entry name" value="ABC_tran"/>
    <property type="match status" value="1"/>
</dbReference>
<keyword evidence="1" id="KW-0813">Transport</keyword>
<dbReference type="SUPFAM" id="SSF52540">
    <property type="entry name" value="P-loop containing nucleoside triphosphate hydrolases"/>
    <property type="match status" value="1"/>
</dbReference>
<dbReference type="Gene3D" id="3.40.50.300">
    <property type="entry name" value="P-loop containing nucleotide triphosphate hydrolases"/>
    <property type="match status" value="1"/>
</dbReference>
<keyword evidence="10" id="KW-1185">Reference proteome</keyword>
<evidence type="ECO:0000256" key="1">
    <source>
        <dbReference type="ARBA" id="ARBA00022448"/>
    </source>
</evidence>
<dbReference type="SUPFAM" id="SSF50331">
    <property type="entry name" value="MOP-like"/>
    <property type="match status" value="1"/>
</dbReference>
<evidence type="ECO:0000259" key="8">
    <source>
        <dbReference type="PROSITE" id="PS50893"/>
    </source>
</evidence>
<reference evidence="9 10" key="1">
    <citation type="submission" date="2024-03" db="EMBL/GenBank/DDBJ databases">
        <title>Draft genome sequence of Pseudonocardia nematodicida JCM 31783.</title>
        <authorList>
            <person name="Butdee W."/>
            <person name="Duangmal K."/>
        </authorList>
    </citation>
    <scope>NUCLEOTIDE SEQUENCE [LARGE SCALE GENOMIC DNA]</scope>
    <source>
        <strain evidence="9 10">JCM 31783</strain>
    </source>
</reference>
<dbReference type="InterPro" id="IPR003593">
    <property type="entry name" value="AAA+_ATPase"/>
</dbReference>
<dbReference type="EMBL" id="JBEDNQ010000012">
    <property type="protein sequence ID" value="MEQ3553985.1"/>
    <property type="molecule type" value="Genomic_DNA"/>
</dbReference>
<sequence>MPTRTTPAHAAPPAAAGPADGGHGRSVRMRGLRKTFGSAVAVKSLDLDIGAGEMLVLLGPSGCGKTTTMRCVVGLEEPTEGRIEIGGDAVFDARTHMSVPVHKRNVGMVFQSYAIWPHMTVAENVAFPLQMKGLGRREIAAEVERTLELVGMEAFGERPASKLSGGQMQRVALARSVAMRPGVLLLDEPLSNLDAKLRDRLRFELRDLQQRVGITAIYVTHDQSEALALADRVAVMRDGEIVQLAPPLELYRNPCNTFVADFLGVDNLFPVERVTDDDGAPGVRLTGHGLVLRTGQEVPAGSGLHACIRPEHVRVFSAAPGGENVAAGRVRVASFLGSQMRYEIDLGDDLVVHAACPAEDDAMLREREAVWIRIDPARVQVLAEDAAPAGDTR</sequence>
<proteinExistence type="predicted"/>
<dbReference type="InterPro" id="IPR003439">
    <property type="entry name" value="ABC_transporter-like_ATP-bd"/>
</dbReference>
<dbReference type="RefSeq" id="WP_349301050.1">
    <property type="nucleotide sequence ID" value="NZ_JBEDNQ010000012.1"/>
</dbReference>
<dbReference type="Gene3D" id="2.40.50.100">
    <property type="match status" value="1"/>
</dbReference>
<keyword evidence="2" id="KW-1003">Cell membrane</keyword>
<keyword evidence="3" id="KW-0547">Nucleotide-binding</keyword>
<dbReference type="SMART" id="SM00382">
    <property type="entry name" value="AAA"/>
    <property type="match status" value="1"/>
</dbReference>
<dbReference type="InterPro" id="IPR027417">
    <property type="entry name" value="P-loop_NTPase"/>
</dbReference>
<dbReference type="InterPro" id="IPR013611">
    <property type="entry name" value="Transp-assoc_OB_typ2"/>
</dbReference>
<dbReference type="PANTHER" id="PTHR43875">
    <property type="entry name" value="MALTODEXTRIN IMPORT ATP-BINDING PROTEIN MSMX"/>
    <property type="match status" value="1"/>
</dbReference>
<evidence type="ECO:0000256" key="7">
    <source>
        <dbReference type="SAM" id="MobiDB-lite"/>
    </source>
</evidence>
<dbReference type="InterPro" id="IPR008995">
    <property type="entry name" value="Mo/tungstate-bd_C_term_dom"/>
</dbReference>
<dbReference type="InterPro" id="IPR017871">
    <property type="entry name" value="ABC_transporter-like_CS"/>
</dbReference>
<gene>
    <name evidence="9" type="ORF">WIS52_26225</name>
</gene>
<feature type="domain" description="ABC transporter" evidence="8">
    <location>
        <begin position="27"/>
        <end position="263"/>
    </location>
</feature>
<evidence type="ECO:0000256" key="3">
    <source>
        <dbReference type="ARBA" id="ARBA00022741"/>
    </source>
</evidence>
<comment type="caution">
    <text evidence="9">The sequence shown here is derived from an EMBL/GenBank/DDBJ whole genome shotgun (WGS) entry which is preliminary data.</text>
</comment>